<feature type="compositionally biased region" description="Polar residues" evidence="2">
    <location>
        <begin position="1"/>
        <end position="11"/>
    </location>
</feature>
<dbReference type="SMART" id="SM01162">
    <property type="entry name" value="DUF1771"/>
    <property type="match status" value="1"/>
</dbReference>
<evidence type="ECO:0000313" key="5">
    <source>
        <dbReference type="Proteomes" id="UP000816034"/>
    </source>
</evidence>
<dbReference type="InterPro" id="IPR013899">
    <property type="entry name" value="DUF1771"/>
</dbReference>
<dbReference type="Proteomes" id="UP000816034">
    <property type="component" value="Unassembled WGS sequence"/>
</dbReference>
<dbReference type="InterPro" id="IPR036612">
    <property type="entry name" value="KH_dom_type_1_sf"/>
</dbReference>
<dbReference type="InterPro" id="IPR004088">
    <property type="entry name" value="KH_dom_type_1"/>
</dbReference>
<feature type="compositionally biased region" description="Low complexity" evidence="2">
    <location>
        <begin position="77"/>
        <end position="90"/>
    </location>
</feature>
<keyword evidence="1" id="KW-0694">RNA-binding</keyword>
<dbReference type="AlphaFoldDB" id="A0AA88H235"/>
<dbReference type="InterPro" id="IPR004087">
    <property type="entry name" value="KH_dom"/>
</dbReference>
<dbReference type="SUPFAM" id="SSF54791">
    <property type="entry name" value="Eukaryotic type KH-domain (KH-domain type I)"/>
    <property type="match status" value="1"/>
</dbReference>
<feature type="compositionally biased region" description="Low complexity" evidence="2">
    <location>
        <begin position="99"/>
        <end position="114"/>
    </location>
</feature>
<accession>A0AA88H235</accession>
<dbReference type="SMART" id="SM00463">
    <property type="entry name" value="SMR"/>
    <property type="match status" value="1"/>
</dbReference>
<protein>
    <recommendedName>
        <fullName evidence="3">Smr domain-containing protein</fullName>
    </recommendedName>
</protein>
<dbReference type="Pfam" id="PF08590">
    <property type="entry name" value="DUF1771"/>
    <property type="match status" value="1"/>
</dbReference>
<feature type="compositionally biased region" description="Low complexity" evidence="2">
    <location>
        <begin position="13"/>
        <end position="35"/>
    </location>
</feature>
<dbReference type="GeneID" id="68106591"/>
<dbReference type="InterPro" id="IPR053020">
    <property type="entry name" value="Smr_domain_protein"/>
</dbReference>
<dbReference type="PROSITE" id="PS50828">
    <property type="entry name" value="SMR"/>
    <property type="match status" value="1"/>
</dbReference>
<gene>
    <name evidence="4" type="ORF">C9374_014138</name>
</gene>
<dbReference type="SUPFAM" id="SSF160443">
    <property type="entry name" value="SMR domain-like"/>
    <property type="match status" value="1"/>
</dbReference>
<dbReference type="Pfam" id="PF01713">
    <property type="entry name" value="Smr"/>
    <property type="match status" value="1"/>
</dbReference>
<feature type="compositionally biased region" description="Low complexity" evidence="2">
    <location>
        <begin position="59"/>
        <end position="69"/>
    </location>
</feature>
<evidence type="ECO:0000256" key="1">
    <source>
        <dbReference type="PROSITE-ProRule" id="PRU00117"/>
    </source>
</evidence>
<dbReference type="PANTHER" id="PTHR47417">
    <property type="entry name" value="SMR DOMAIN-CONTAINING PROTEIN YPL199C"/>
    <property type="match status" value="1"/>
</dbReference>
<dbReference type="RefSeq" id="XP_044553570.1">
    <property type="nucleotide sequence ID" value="XM_044690093.1"/>
</dbReference>
<reference evidence="4 5" key="1">
    <citation type="journal article" date="2018" name="BMC Genomics">
        <title>The genome of Naegleria lovaniensis, the basis for a comparative approach to unravel pathogenicity factors of the human pathogenic amoeba N. fowleri.</title>
        <authorList>
            <person name="Liechti N."/>
            <person name="Schurch N."/>
            <person name="Bruggmann R."/>
            <person name="Wittwer M."/>
        </authorList>
    </citation>
    <scope>NUCLEOTIDE SEQUENCE [LARGE SCALE GENOMIC DNA]</scope>
    <source>
        <strain evidence="4 5">ATCC 30569</strain>
    </source>
</reference>
<evidence type="ECO:0000313" key="4">
    <source>
        <dbReference type="EMBL" id="KAG2389578.1"/>
    </source>
</evidence>
<dbReference type="GO" id="GO:0003723">
    <property type="term" value="F:RNA binding"/>
    <property type="evidence" value="ECO:0007669"/>
    <property type="project" value="UniProtKB-UniRule"/>
</dbReference>
<dbReference type="SMART" id="SM00322">
    <property type="entry name" value="KH"/>
    <property type="match status" value="1"/>
</dbReference>
<evidence type="ECO:0000256" key="2">
    <source>
        <dbReference type="SAM" id="MobiDB-lite"/>
    </source>
</evidence>
<dbReference type="InterPro" id="IPR036063">
    <property type="entry name" value="Smr_dom_sf"/>
</dbReference>
<dbReference type="PANTHER" id="PTHR47417:SF1">
    <property type="entry name" value="SMR DOMAIN-CONTAINING PROTEIN YPL199C"/>
    <property type="match status" value="1"/>
</dbReference>
<keyword evidence="5" id="KW-1185">Reference proteome</keyword>
<name>A0AA88H235_NAELO</name>
<sequence length="356" mass="39436">MGNCFSGQRETQSSKSSSNKGGAAASNTATTATTTEKPEVKTNEPSTSSVKQQENSVATTPSTTTTTSTEPQKTQISSEEPNSSDENNNSAKTLEAKPTSSSSTNTVETTTTSSNFDSITNSFLLKPASLARYLIGPKGSTIKQLQEETSCKINIQDLDSDTKQVSIENCTTLSPEKVYQRLMAELKKYGWEYDGKEKQFIEHETEAMKLFKELEKKISEESKLMSDCFERASKAHESGDGALAKQLSDEGKKHQELMKKYQLESAQTMFEHLNKDKGDFEIDLHGQYVDNAMEFLRKRIEKLRTEKSSNKLTIIYGAGNHSDEKGPKIKPAVLEYLKEEGITFEEINHGSISANI</sequence>
<proteinExistence type="predicted"/>
<dbReference type="PROSITE" id="PS50084">
    <property type="entry name" value="KH_TYPE_1"/>
    <property type="match status" value="1"/>
</dbReference>
<comment type="caution">
    <text evidence="4">The sequence shown here is derived from an EMBL/GenBank/DDBJ whole genome shotgun (WGS) entry which is preliminary data.</text>
</comment>
<dbReference type="Pfam" id="PF00013">
    <property type="entry name" value="KH_1"/>
    <property type="match status" value="1"/>
</dbReference>
<feature type="domain" description="Smr" evidence="3">
    <location>
        <begin position="282"/>
        <end position="356"/>
    </location>
</feature>
<organism evidence="4 5">
    <name type="scientific">Naegleria lovaniensis</name>
    <name type="common">Amoeba</name>
    <dbReference type="NCBI Taxonomy" id="51637"/>
    <lineage>
        <taxon>Eukaryota</taxon>
        <taxon>Discoba</taxon>
        <taxon>Heterolobosea</taxon>
        <taxon>Tetramitia</taxon>
        <taxon>Eutetramitia</taxon>
        <taxon>Vahlkampfiidae</taxon>
        <taxon>Naegleria</taxon>
    </lineage>
</organism>
<dbReference type="EMBL" id="PYSW02000007">
    <property type="protein sequence ID" value="KAG2389578.1"/>
    <property type="molecule type" value="Genomic_DNA"/>
</dbReference>
<dbReference type="Gene3D" id="3.30.1370.110">
    <property type="match status" value="1"/>
</dbReference>
<feature type="region of interest" description="Disordered" evidence="2">
    <location>
        <begin position="1"/>
        <end position="117"/>
    </location>
</feature>
<feature type="compositionally biased region" description="Polar residues" evidence="2">
    <location>
        <begin position="43"/>
        <end position="58"/>
    </location>
</feature>
<evidence type="ECO:0000259" key="3">
    <source>
        <dbReference type="PROSITE" id="PS50828"/>
    </source>
</evidence>
<dbReference type="Gene3D" id="3.30.1370.10">
    <property type="entry name" value="K Homology domain, type 1"/>
    <property type="match status" value="1"/>
</dbReference>
<dbReference type="InterPro" id="IPR002625">
    <property type="entry name" value="Smr_dom"/>
</dbReference>